<dbReference type="GO" id="GO:1903457">
    <property type="term" value="P:lactate catabolic process"/>
    <property type="evidence" value="ECO:0007669"/>
    <property type="project" value="TreeGrafter"/>
</dbReference>
<evidence type="ECO:0000313" key="8">
    <source>
        <dbReference type="Proteomes" id="UP000184356"/>
    </source>
</evidence>
<dbReference type="GeneID" id="63765112"/>
<dbReference type="InterPro" id="IPR016167">
    <property type="entry name" value="FAD-bd_PCMH_sub1"/>
</dbReference>
<keyword evidence="3" id="KW-0274">FAD</keyword>
<dbReference type="GO" id="GO:0008720">
    <property type="term" value="F:D-lactate dehydrogenase (NAD+) activity"/>
    <property type="evidence" value="ECO:0007669"/>
    <property type="project" value="TreeGrafter"/>
</dbReference>
<name>A0A1L9TT43_9EURO</name>
<organism evidence="7 8">
    <name type="scientific">Aspergillus sydowii CBS 593.65</name>
    <dbReference type="NCBI Taxonomy" id="1036612"/>
    <lineage>
        <taxon>Eukaryota</taxon>
        <taxon>Fungi</taxon>
        <taxon>Dikarya</taxon>
        <taxon>Ascomycota</taxon>
        <taxon>Pezizomycotina</taxon>
        <taxon>Eurotiomycetes</taxon>
        <taxon>Eurotiomycetidae</taxon>
        <taxon>Eurotiales</taxon>
        <taxon>Aspergillaceae</taxon>
        <taxon>Aspergillus</taxon>
        <taxon>Aspergillus subgen. Nidulantes</taxon>
    </lineage>
</organism>
<sequence length="541" mass="59231">MSQARVLPPNVTEETLDAFFDTVAGKIGTSNVSRDHTSGAPKGPHEQYSYGDPFPLASDHTPSGAVRPETVEEVQFIVSAANRFRVPLWTVSRGKNLGYGGSSPVVRGSVVLDLHLMKKIIEINEEYAYAIIEPGVTFFDLYDEVKKRGLKLWPSVPSLGWGSIVGNALDRGFGYTPEGEHSQMQCGMEVVLPNGELVRTGMGAMDGNKCFALFKGGLGPSVDGLFFQSNLGVVTKIGMHCTPAPEAFVKCEVSVPREEDLVPLVGISTDLLRRRILSTSPGLANIVCLVMGAAENQAVRAKIAPYVGTTGIPDKILKEIQAEQGWPWWVNLFSLYGPRDLVEAQLSVVKRAFGAIPGAAITAKLHTSTPGQTLDAEVIGEEPEILPQTGRPTLHSLNSLHFRAQNAGHVAFAPVIPPSGREMYEWYLQAKQLTMDAGFDFVADFHVFARYTIPIDLVMYKDTEQSRMRTLLQELTDMTVKLGYSEYRTHVSFMDEVASHHSFNRGAMARLVRSFKDPLDPHGIISPGKSGIWNSSNMVKL</sequence>
<evidence type="ECO:0000256" key="5">
    <source>
        <dbReference type="SAM" id="MobiDB-lite"/>
    </source>
</evidence>
<evidence type="ECO:0000256" key="2">
    <source>
        <dbReference type="ARBA" id="ARBA00022630"/>
    </source>
</evidence>
<gene>
    <name evidence="7" type="ORF">ASPSYDRAFT_55449</name>
</gene>
<dbReference type="AlphaFoldDB" id="A0A1L9TT43"/>
<dbReference type="Gene3D" id="3.30.465.10">
    <property type="match status" value="1"/>
</dbReference>
<dbReference type="GO" id="GO:0005739">
    <property type="term" value="C:mitochondrion"/>
    <property type="evidence" value="ECO:0007669"/>
    <property type="project" value="TreeGrafter"/>
</dbReference>
<dbReference type="VEuPathDB" id="FungiDB:ASPSYDRAFT_55449"/>
<dbReference type="InterPro" id="IPR004113">
    <property type="entry name" value="FAD-bd_oxidored_4_C"/>
</dbReference>
<dbReference type="STRING" id="1036612.A0A1L9TT43"/>
<dbReference type="Gene3D" id="1.10.45.10">
    <property type="entry name" value="Vanillyl-alcohol Oxidase, Chain A, domain 4"/>
    <property type="match status" value="1"/>
</dbReference>
<dbReference type="OrthoDB" id="5332616at2759"/>
<evidence type="ECO:0000256" key="4">
    <source>
        <dbReference type="ARBA" id="ARBA00023002"/>
    </source>
</evidence>
<dbReference type="PANTHER" id="PTHR11748:SF114">
    <property type="entry name" value="ARYL-ALCOHOL OXIDASE VANILLYL-ALCOHOL OXIDASE (AFU_ORTHOLOGUE AFUA_3G09500)-RELATED"/>
    <property type="match status" value="1"/>
</dbReference>
<feature type="region of interest" description="Disordered" evidence="5">
    <location>
        <begin position="30"/>
        <end position="54"/>
    </location>
</feature>
<dbReference type="SUPFAM" id="SSF56176">
    <property type="entry name" value="FAD-binding/transporter-associated domain-like"/>
    <property type="match status" value="1"/>
</dbReference>
<dbReference type="InterPro" id="IPR016166">
    <property type="entry name" value="FAD-bd_PCMH"/>
</dbReference>
<dbReference type="GO" id="GO:0004458">
    <property type="term" value="F:D-lactate dehydrogenase (cytochrome) activity"/>
    <property type="evidence" value="ECO:0007669"/>
    <property type="project" value="TreeGrafter"/>
</dbReference>
<dbReference type="SUPFAM" id="SSF55103">
    <property type="entry name" value="FAD-linked oxidases, C-terminal domain"/>
    <property type="match status" value="1"/>
</dbReference>
<dbReference type="GO" id="GO:0071949">
    <property type="term" value="F:FAD binding"/>
    <property type="evidence" value="ECO:0007669"/>
    <property type="project" value="InterPro"/>
</dbReference>
<dbReference type="InterPro" id="IPR016170">
    <property type="entry name" value="Cytok_DH_C_sf"/>
</dbReference>
<dbReference type="InterPro" id="IPR036318">
    <property type="entry name" value="FAD-bd_PCMH-like_sf"/>
</dbReference>
<feature type="domain" description="FAD-binding PCMH-type" evidence="6">
    <location>
        <begin position="58"/>
        <end position="244"/>
    </location>
</feature>
<dbReference type="InterPro" id="IPR016164">
    <property type="entry name" value="FAD-linked_Oxase-like_C"/>
</dbReference>
<evidence type="ECO:0000256" key="1">
    <source>
        <dbReference type="ARBA" id="ARBA00001974"/>
    </source>
</evidence>
<dbReference type="Pfam" id="PF01565">
    <property type="entry name" value="FAD_binding_4"/>
    <property type="match status" value="1"/>
</dbReference>
<reference evidence="8" key="1">
    <citation type="journal article" date="2017" name="Genome Biol.">
        <title>Comparative genomics reveals high biological diversity and specific adaptations in the industrially and medically important fungal genus Aspergillus.</title>
        <authorList>
            <person name="de Vries R.P."/>
            <person name="Riley R."/>
            <person name="Wiebenga A."/>
            <person name="Aguilar-Osorio G."/>
            <person name="Amillis S."/>
            <person name="Uchima C.A."/>
            <person name="Anderluh G."/>
            <person name="Asadollahi M."/>
            <person name="Askin M."/>
            <person name="Barry K."/>
            <person name="Battaglia E."/>
            <person name="Bayram O."/>
            <person name="Benocci T."/>
            <person name="Braus-Stromeyer S.A."/>
            <person name="Caldana C."/>
            <person name="Canovas D."/>
            <person name="Cerqueira G.C."/>
            <person name="Chen F."/>
            <person name="Chen W."/>
            <person name="Choi C."/>
            <person name="Clum A."/>
            <person name="Dos Santos R.A."/>
            <person name="Damasio A.R."/>
            <person name="Diallinas G."/>
            <person name="Emri T."/>
            <person name="Fekete E."/>
            <person name="Flipphi M."/>
            <person name="Freyberg S."/>
            <person name="Gallo A."/>
            <person name="Gournas C."/>
            <person name="Habgood R."/>
            <person name="Hainaut M."/>
            <person name="Harispe M.L."/>
            <person name="Henrissat B."/>
            <person name="Hilden K.S."/>
            <person name="Hope R."/>
            <person name="Hossain A."/>
            <person name="Karabika E."/>
            <person name="Karaffa L."/>
            <person name="Karanyi Z."/>
            <person name="Krasevec N."/>
            <person name="Kuo A."/>
            <person name="Kusch H."/>
            <person name="LaButti K."/>
            <person name="Lagendijk E.L."/>
            <person name="Lapidus A."/>
            <person name="Levasseur A."/>
            <person name="Lindquist E."/>
            <person name="Lipzen A."/>
            <person name="Logrieco A.F."/>
            <person name="MacCabe A."/>
            <person name="Maekelae M.R."/>
            <person name="Malavazi I."/>
            <person name="Melin P."/>
            <person name="Meyer V."/>
            <person name="Mielnichuk N."/>
            <person name="Miskei M."/>
            <person name="Molnar A.P."/>
            <person name="Mule G."/>
            <person name="Ngan C.Y."/>
            <person name="Orejas M."/>
            <person name="Orosz E."/>
            <person name="Ouedraogo J.P."/>
            <person name="Overkamp K.M."/>
            <person name="Park H.-S."/>
            <person name="Perrone G."/>
            <person name="Piumi F."/>
            <person name="Punt P.J."/>
            <person name="Ram A.F."/>
            <person name="Ramon A."/>
            <person name="Rauscher S."/>
            <person name="Record E."/>
            <person name="Riano-Pachon D.M."/>
            <person name="Robert V."/>
            <person name="Roehrig J."/>
            <person name="Ruller R."/>
            <person name="Salamov A."/>
            <person name="Salih N.S."/>
            <person name="Samson R.A."/>
            <person name="Sandor E."/>
            <person name="Sanguinetti M."/>
            <person name="Schuetze T."/>
            <person name="Sepcic K."/>
            <person name="Shelest E."/>
            <person name="Sherlock G."/>
            <person name="Sophianopoulou V."/>
            <person name="Squina F.M."/>
            <person name="Sun H."/>
            <person name="Susca A."/>
            <person name="Todd R.B."/>
            <person name="Tsang A."/>
            <person name="Unkles S.E."/>
            <person name="van de Wiele N."/>
            <person name="van Rossen-Uffink D."/>
            <person name="Oliveira J.V."/>
            <person name="Vesth T.C."/>
            <person name="Visser J."/>
            <person name="Yu J.-H."/>
            <person name="Zhou M."/>
            <person name="Andersen M.R."/>
            <person name="Archer D.B."/>
            <person name="Baker S.E."/>
            <person name="Benoit I."/>
            <person name="Brakhage A.A."/>
            <person name="Braus G.H."/>
            <person name="Fischer R."/>
            <person name="Frisvad J.C."/>
            <person name="Goldman G.H."/>
            <person name="Houbraken J."/>
            <person name="Oakley B."/>
            <person name="Pocsi I."/>
            <person name="Scazzocchio C."/>
            <person name="Seiboth B."/>
            <person name="vanKuyk P.A."/>
            <person name="Wortman J."/>
            <person name="Dyer P.S."/>
            <person name="Grigoriev I.V."/>
        </authorList>
    </citation>
    <scope>NUCLEOTIDE SEQUENCE [LARGE SCALE GENOMIC DNA]</scope>
    <source>
        <strain evidence="8">CBS 593.65</strain>
    </source>
</reference>
<dbReference type="InterPro" id="IPR016171">
    <property type="entry name" value="Vanillyl_alc_oxidase_C-sub2"/>
</dbReference>
<dbReference type="PROSITE" id="PS51387">
    <property type="entry name" value="FAD_PCMH"/>
    <property type="match status" value="1"/>
</dbReference>
<keyword evidence="4" id="KW-0560">Oxidoreductase</keyword>
<evidence type="ECO:0000313" key="7">
    <source>
        <dbReference type="EMBL" id="OJJ62636.1"/>
    </source>
</evidence>
<accession>A0A1L9TT43</accession>
<comment type="cofactor">
    <cofactor evidence="1">
        <name>FAD</name>
        <dbReference type="ChEBI" id="CHEBI:57692"/>
    </cofactor>
</comment>
<proteinExistence type="predicted"/>
<dbReference type="Gene3D" id="3.40.462.10">
    <property type="entry name" value="FAD-linked oxidases, C-terminal domain"/>
    <property type="match status" value="1"/>
</dbReference>
<dbReference type="InterPro" id="IPR016169">
    <property type="entry name" value="FAD-bd_PCMH_sub2"/>
</dbReference>
<keyword evidence="8" id="KW-1185">Reference proteome</keyword>
<dbReference type="Pfam" id="PF02913">
    <property type="entry name" value="FAD-oxidase_C"/>
    <property type="match status" value="1"/>
</dbReference>
<dbReference type="RefSeq" id="XP_040706442.1">
    <property type="nucleotide sequence ID" value="XM_040849039.1"/>
</dbReference>
<dbReference type="Gene3D" id="3.30.43.10">
    <property type="entry name" value="Uridine Diphospho-n-acetylenolpyruvylglucosamine Reductase, domain 2"/>
    <property type="match status" value="1"/>
</dbReference>
<evidence type="ECO:0000256" key="3">
    <source>
        <dbReference type="ARBA" id="ARBA00022827"/>
    </source>
</evidence>
<dbReference type="PANTHER" id="PTHR11748">
    <property type="entry name" value="D-LACTATE DEHYDROGENASE"/>
    <property type="match status" value="1"/>
</dbReference>
<evidence type="ECO:0000259" key="6">
    <source>
        <dbReference type="PROSITE" id="PS51387"/>
    </source>
</evidence>
<dbReference type="Proteomes" id="UP000184356">
    <property type="component" value="Unassembled WGS sequence"/>
</dbReference>
<dbReference type="EMBL" id="KV878583">
    <property type="protein sequence ID" value="OJJ62636.1"/>
    <property type="molecule type" value="Genomic_DNA"/>
</dbReference>
<protein>
    <recommendedName>
        <fullName evidence="6">FAD-binding PCMH-type domain-containing protein</fullName>
    </recommendedName>
</protein>
<dbReference type="InterPro" id="IPR006094">
    <property type="entry name" value="Oxid_FAD_bind_N"/>
</dbReference>
<keyword evidence="2" id="KW-0285">Flavoprotein</keyword>